<dbReference type="SMART" id="SM00530">
    <property type="entry name" value="HTH_XRE"/>
    <property type="match status" value="1"/>
</dbReference>
<dbReference type="Proteomes" id="UP000182762">
    <property type="component" value="Unassembled WGS sequence"/>
</dbReference>
<dbReference type="InterPro" id="IPR001387">
    <property type="entry name" value="Cro/C1-type_HTH"/>
</dbReference>
<name>A0A1I5ZEF0_9BACI</name>
<organism evidence="3 4">
    <name type="scientific">Priestia endophytica DSM 13796</name>
    <dbReference type="NCBI Taxonomy" id="1121089"/>
    <lineage>
        <taxon>Bacteria</taxon>
        <taxon>Bacillati</taxon>
        <taxon>Bacillota</taxon>
        <taxon>Bacilli</taxon>
        <taxon>Bacillales</taxon>
        <taxon>Bacillaceae</taxon>
        <taxon>Priestia</taxon>
    </lineage>
</organism>
<accession>A0A1I5ZEF0</accession>
<proteinExistence type="predicted"/>
<dbReference type="RefSeq" id="WP_061804324.1">
    <property type="nucleotide sequence ID" value="NZ_FOXX01000004.1"/>
</dbReference>
<dbReference type="PROSITE" id="PS50943">
    <property type="entry name" value="HTH_CROC1"/>
    <property type="match status" value="1"/>
</dbReference>
<protein>
    <submittedName>
        <fullName evidence="3">Transcriptional regulator</fullName>
    </submittedName>
</protein>
<feature type="domain" description="HTH cro/C1-type" evidence="2">
    <location>
        <begin position="12"/>
        <end position="66"/>
    </location>
</feature>
<keyword evidence="1" id="KW-0238">DNA-binding</keyword>
<dbReference type="GeneID" id="93710650"/>
<keyword evidence="4" id="KW-1185">Reference proteome</keyword>
<dbReference type="PANTHER" id="PTHR46558">
    <property type="entry name" value="TRACRIPTIONAL REGULATORY PROTEIN-RELATED-RELATED"/>
    <property type="match status" value="1"/>
</dbReference>
<dbReference type="CDD" id="cd00093">
    <property type="entry name" value="HTH_XRE"/>
    <property type="match status" value="1"/>
</dbReference>
<evidence type="ECO:0000259" key="2">
    <source>
        <dbReference type="PROSITE" id="PS50943"/>
    </source>
</evidence>
<sequence length="77" mass="8948">MKKDEGVLHNKLHVLRAERKWTQKEVAEKMQVSRQPIVSIEANKYNPSLILSFKLAQLFGVRIEGIFQYSEGMTDDE</sequence>
<dbReference type="EMBL" id="FOXX01000004">
    <property type="protein sequence ID" value="SFQ54826.1"/>
    <property type="molecule type" value="Genomic_DNA"/>
</dbReference>
<evidence type="ECO:0000313" key="4">
    <source>
        <dbReference type="Proteomes" id="UP000182762"/>
    </source>
</evidence>
<evidence type="ECO:0000313" key="3">
    <source>
        <dbReference type="EMBL" id="SFQ54826.1"/>
    </source>
</evidence>
<dbReference type="Pfam" id="PF01381">
    <property type="entry name" value="HTH_3"/>
    <property type="match status" value="1"/>
</dbReference>
<dbReference type="PANTHER" id="PTHR46558:SF4">
    <property type="entry name" value="DNA-BIDING PHAGE PROTEIN"/>
    <property type="match status" value="1"/>
</dbReference>
<gene>
    <name evidence="3" type="ORF">SAMN02745910_01975</name>
</gene>
<reference evidence="3 4" key="1">
    <citation type="submission" date="2016-10" db="EMBL/GenBank/DDBJ databases">
        <authorList>
            <person name="Varghese N."/>
            <person name="Submissions S."/>
        </authorList>
    </citation>
    <scope>NUCLEOTIDE SEQUENCE [LARGE SCALE GENOMIC DNA]</scope>
    <source>
        <strain evidence="3 4">DSM 13796</strain>
    </source>
</reference>
<dbReference type="SUPFAM" id="SSF47413">
    <property type="entry name" value="lambda repressor-like DNA-binding domains"/>
    <property type="match status" value="1"/>
</dbReference>
<dbReference type="Gene3D" id="1.10.260.40">
    <property type="entry name" value="lambda repressor-like DNA-binding domains"/>
    <property type="match status" value="1"/>
</dbReference>
<evidence type="ECO:0000256" key="1">
    <source>
        <dbReference type="ARBA" id="ARBA00023125"/>
    </source>
</evidence>
<comment type="caution">
    <text evidence="3">The sequence shown here is derived from an EMBL/GenBank/DDBJ whole genome shotgun (WGS) entry which is preliminary data.</text>
</comment>
<dbReference type="InterPro" id="IPR010982">
    <property type="entry name" value="Lambda_DNA-bd_dom_sf"/>
</dbReference>